<keyword evidence="4" id="KW-0411">Iron-sulfur</keyword>
<dbReference type="OrthoDB" id="9795032at2"/>
<dbReference type="Pfam" id="PF06902">
    <property type="entry name" value="Fer4_19"/>
    <property type="match status" value="1"/>
</dbReference>
<dbReference type="InterPro" id="IPR018967">
    <property type="entry name" value="FeS-contain_CDGSH-typ"/>
</dbReference>
<dbReference type="SMART" id="SM00704">
    <property type="entry name" value="ZnF_CDGSH"/>
    <property type="match status" value="2"/>
</dbReference>
<dbReference type="AlphaFoldDB" id="A0A238IWE6"/>
<dbReference type="GO" id="GO:0046872">
    <property type="term" value="F:metal ion binding"/>
    <property type="evidence" value="ECO:0007669"/>
    <property type="project" value="UniProtKB-KW"/>
</dbReference>
<dbReference type="InterPro" id="IPR052950">
    <property type="entry name" value="CISD"/>
</dbReference>
<dbReference type="PANTHER" id="PTHR46491:SF3">
    <property type="entry name" value="CDGSH IRON-SULFUR DOMAIN-CONTAINING PROTEIN 3, MITOCHONDRIAL"/>
    <property type="match status" value="1"/>
</dbReference>
<evidence type="ECO:0000256" key="2">
    <source>
        <dbReference type="ARBA" id="ARBA00022723"/>
    </source>
</evidence>
<evidence type="ECO:0000313" key="6">
    <source>
        <dbReference type="EMBL" id="SMX22726.1"/>
    </source>
</evidence>
<organism evidence="6 7">
    <name type="scientific">Boseongicola aestuarii</name>
    <dbReference type="NCBI Taxonomy" id="1470561"/>
    <lineage>
        <taxon>Bacteria</taxon>
        <taxon>Pseudomonadati</taxon>
        <taxon>Pseudomonadota</taxon>
        <taxon>Alphaproteobacteria</taxon>
        <taxon>Rhodobacterales</taxon>
        <taxon>Paracoccaceae</taxon>
        <taxon>Boseongicola</taxon>
    </lineage>
</organism>
<dbReference type="InterPro" id="IPR010693">
    <property type="entry name" value="Divergent_4Fe-4S_mono-cluster"/>
</dbReference>
<evidence type="ECO:0000259" key="5">
    <source>
        <dbReference type="SMART" id="SM00704"/>
    </source>
</evidence>
<evidence type="ECO:0000256" key="3">
    <source>
        <dbReference type="ARBA" id="ARBA00023004"/>
    </source>
</evidence>
<proteinExistence type="predicted"/>
<dbReference type="Proteomes" id="UP000201838">
    <property type="component" value="Unassembled WGS sequence"/>
</dbReference>
<feature type="domain" description="Iron-binding zinc finger CDGSH type" evidence="5">
    <location>
        <begin position="87"/>
        <end position="130"/>
    </location>
</feature>
<keyword evidence="7" id="KW-1185">Reference proteome</keyword>
<evidence type="ECO:0000256" key="4">
    <source>
        <dbReference type="ARBA" id="ARBA00023014"/>
    </source>
</evidence>
<evidence type="ECO:0000256" key="1">
    <source>
        <dbReference type="ARBA" id="ARBA00022714"/>
    </source>
</evidence>
<name>A0A238IWE6_9RHOB</name>
<dbReference type="Pfam" id="PF09360">
    <property type="entry name" value="zf-CDGSH"/>
    <property type="match status" value="2"/>
</dbReference>
<sequence length="211" mass="22678">MAKTYKGEAIEIGFEMNRCIHARNCFLKLPQVFDPAKRPWVSPDAAPAEEIAAMIRTCPSGALTFRRLQSQADETAPGINRAAVLENGPNAFHGNLVVGGERLTRATMCRCGQTKNPPFCDYSHVEAKFAATGEPAATGKDAPGDDAGEVLEIIGHENGPLEARGSLEITSGTGHRLHRGTRAFLCRCGQSRNKPFCDGSHKTAGFEVPQS</sequence>
<protein>
    <submittedName>
        <fullName evidence="6">Iron-binding zinc finger CDGSH type</fullName>
    </submittedName>
</protein>
<reference evidence="7" key="1">
    <citation type="submission" date="2017-05" db="EMBL/GenBank/DDBJ databases">
        <authorList>
            <person name="Rodrigo-Torres L."/>
            <person name="Arahal R. D."/>
            <person name="Lucena T."/>
        </authorList>
    </citation>
    <scope>NUCLEOTIDE SEQUENCE [LARGE SCALE GENOMIC DNA]</scope>
    <source>
        <strain evidence="7">CECT 8489</strain>
    </source>
</reference>
<dbReference type="RefSeq" id="WP_093972700.1">
    <property type="nucleotide sequence ID" value="NZ_FXXQ01000002.1"/>
</dbReference>
<dbReference type="GO" id="GO:0005737">
    <property type="term" value="C:cytoplasm"/>
    <property type="evidence" value="ECO:0007669"/>
    <property type="project" value="UniProtKB-ARBA"/>
</dbReference>
<accession>A0A238IWE6</accession>
<dbReference type="Gene3D" id="3.40.5.90">
    <property type="entry name" value="CDGSH iron-sulfur domain, mitoNEET-type"/>
    <property type="match status" value="2"/>
</dbReference>
<dbReference type="InterPro" id="IPR042216">
    <property type="entry name" value="MitoNEET_CISD"/>
</dbReference>
<keyword evidence="1" id="KW-0001">2Fe-2S</keyword>
<keyword evidence="2" id="KW-0479">Metal-binding</keyword>
<dbReference type="EMBL" id="FXXQ01000002">
    <property type="protein sequence ID" value="SMX22726.1"/>
    <property type="molecule type" value="Genomic_DNA"/>
</dbReference>
<evidence type="ECO:0000313" key="7">
    <source>
        <dbReference type="Proteomes" id="UP000201838"/>
    </source>
</evidence>
<feature type="domain" description="Iron-binding zinc finger CDGSH type" evidence="5">
    <location>
        <begin position="175"/>
        <end position="207"/>
    </location>
</feature>
<gene>
    <name evidence="6" type="ORF">BOA8489_00824</name>
</gene>
<keyword evidence="3" id="KW-0408">Iron</keyword>
<dbReference type="GO" id="GO:0051537">
    <property type="term" value="F:2 iron, 2 sulfur cluster binding"/>
    <property type="evidence" value="ECO:0007669"/>
    <property type="project" value="UniProtKB-KW"/>
</dbReference>
<dbReference type="PANTHER" id="PTHR46491">
    <property type="entry name" value="CDGSH IRON SULFUR DOMAIN PROTEIN HOMOLOG"/>
    <property type="match status" value="1"/>
</dbReference>